<dbReference type="InterPro" id="IPR042099">
    <property type="entry name" value="ANL_N_sf"/>
</dbReference>
<gene>
    <name evidence="5" type="ORF">ACFP1K_37415</name>
</gene>
<dbReference type="PANTHER" id="PTHR45527">
    <property type="entry name" value="NONRIBOSOMAL PEPTIDE SYNTHETASE"/>
    <property type="match status" value="1"/>
</dbReference>
<sequence length="4436" mass="476894">MFPVSYAQRRLWFLDRLEGGAFYNVPLHTRIRGPLDVAALTQALHDVLDRHETLRTLYREAGGEPFQHVLDTRRARPLLAVERLRPEPGADVQALAAEAAGHRFDLAGELPIRVTLIDEAPGQWLLVVVLHHIAADGWSVRPLARDLSQAYQARVKGTAPEWEPLPVQYTDYTLWQQELLGPGDAPTEETTRQLDYWRTALAGMPHQLTLPLDRPRPAVPTHGGATVTLPLDDAVLTALDGLAREHDVTVFMVLQAALAVVLHRLGAGTDIPLGTVVAGRTDEALDDLVGFFVNTVVLRTDLSGDPTFTGLLDRVRHTDLTAFDHHDLPFDRLVEDLQPARTLTHHPLFQVMVIAEDADETPLLQADGVACEAVRPPTTTARFDLSFGLTRRAVPGNGGTRAELTVGYASDLFDRETADGLGRRLLSVFRQVVAEPGIRIGRIDILARQERHTIVERWGRGADVTPATLPELFARHVRRDPGAPAVEDGPVRWSYAELDARSDRLAAFLVSAGVGPDRCVAVSMARSADLAMSLLAVAKAGGVYVPVDPGLPLARKHLILRQADPILALVDSPDRLGDAAGVRLVPVAEVDLEEHSTAGIGTGPGLGHGAYVIYTSGSTGTPKGVMLTHAGLSRLVAQFATYGVAPGSRVLQVASISFDGSVWEMVMALLMGGTLVVGDPEDLLAARSPGPVSHVTLTPSLLMAMRDGVLPRGMTIITASEAFTGHLLEQWAGDYSLVNSYGPTETTVCATGGRLEAGTGVTIGRPVAGTDVYVLDGHLQPVPAGVAGELYAAGAGLARGYLGQPATTAQRFVACPFGAPGERMYRTGDLARWRTDGTLEFLGRTDDQIKIRGFRIEPGEIETALQSINGLKQSAVVVREDQPGDKRLVAYLVPEPGTRLDLTTVKAHLTTALPNYMIPALMTVDHLPVTVNGKLDRNALPAPVHETGGDGHAPRTVREELLCDIFAEVLGLPSVGTREDFFELGGHSLLAVRIINKIQSVLGVALPVRSVFDAPTVEGLWHLLDEHDPARSRPALAPRPRPEAVPLSYAQRRLWFLDRLEGGALYNVPLHTRIRGPLDVAALTQALHDVLERHETLRTLYREIDGEPVQHVLEAQHAAALLAVDHLHPQPGQDPRILAAQATGHGFDLAAELPIRVTLIDEADGEWLLVVVLHHIAADGWSMRPLARDLSQAYQARAAGTAPEWEPLPVQYTDYTLWQQELLGPGDAPTEETTRQLDHWRTALAGMPHQLPLPLDRPRPAVATHHGATLTLNLDQDVHAALRRVAREHDVTVFMVLQAALAVVLHRHGAGTDIPLGTVVAGRGDQALDDLVGFFVNTVVLRTDLTGDPTFTDLLHRVRHTDLTAFDHHDLPFDRLVEDLQPARTLTHHPLIQVCLTVQNDTGPGFTLPGLDCEDEPAELEAAQFDLNFTFGEHQAADGTCAGLTLWISYATDIFDAATARRLGDTVIHFLGRAVADTGAPISRIDVLNTAERARMLATGQGAELVRPGRSLVDAFEEQVRRAPGAVAVVDGKAELTYRELSERADHAAAALQEAGVAAETPVPILMERSADLIVAILAVLKAGAAYLPLDSAHPVARLHHIADQATSPVLLTDAVFRDHELVARQAAAGRRVLVMPPHAAAPSPRRAVLPGHLAYVMYTSGSTGEPKGIAVTHQNVVDLARDPSWEVGPGDRVLFHASHAFDASTYEIWAPLLNGGTVVVAPAGKLDAGALDTLIREHAITRISMTAGLFRVVAEDLTDALASVAEVTTGGDVIAPQAVARVIERCPGTIVRTTYGPTEMTLCVTQTPYRTGDRVGDTVPLGTPLDGTRLYVLDGYLQPVPAGVAGELYAAGAGLARGYLGRPATTAQRFVACPFGAPGERMYRTGDLARRRSDGALEFLGRTDDQIKIRGFRIEPGEIETALQAVTGLKQSAVVVREDQPGDKRLVAYLVPEPGTRLDLTAVKAHLTTALPNYMIPALMTVDHLPVTVNGKLDRNALPAPVYETGGRAPRTVREELLCDIFAEVLNLPSVGVDDSFFDLGGHSLLATRMIAHIQTRFNARLTLRDVFEVPTPALLADRLAPRDPGRAPLRPLPRPEPIPASPAQRRLWLVERLAQNGVAYNLPLVFRVRGALDTGALGAAVMDVVERHETLRTVFAEHEGELVQRILPAEAARPSFRVHECAEEELAGRVAAAARPPFDLAAGPLLRAEVFRLGRDDHAVAIVLHHVVTDEWSDRPLLADLTKAYTARAAGEAPGWTPLPVQYADYTLWQSRLLGDPGSPGSLSARQLDHWRRALDGLPGEIPLPFDTPRPAERTGRGGVARVELPSSVVRALRALAAERGVSMFMLVQAGTAALLHRMGAGDDIPLGVPATGRADAALDDLVGFFVNTLVLRTDVSGDPAFTDLLTRVRQTDLAAFDHQDLPFEQVVEALQPARAAGRNPLFQVALSYRHEEDGAPGVLGLPAEWLPAADDAAQFDLDFMFVGHEGAERLTLLLGYASDVMSQASAERLAERMAGVLEQVATDPQTPVGRLRVLLEEERRASLTVWNDTAHPVETRTVPELFAGAARARPDGTALVTERSRLTFAELSAQVDGIAALLRPYGRAGETLVGLALPRESMVQAILGTLAAGMAYLPIDPNLPAERLASMLADSAPACLLTTPELAGSLPGGIPLVTLDDLAAVVRPSGPADPPRLPPSAAAYVIYTSGSTGVPKGVVGTHGGLSNLFAAQRRDLIDPAVERGGRAVLRAVHTVAFSFDGSWEQILWLLAGHELHVVGDAVRADPARLLAYLRDERIDFIDTTPTVLREMAGHGFLDPGSYRPAVLGVGSEATPAALWERLCALPGTAVHDLYGPTECTVEAYGWHHDDRGAWAGPLVNTRAHVLDSSLQPVPAGVPGEVYLAGEGVTRGYLNRPAMTAERFVADPFGGPGERMYRTGDLGRRDPDGTVRLLGRVDDQVKLRGFRIELGEIESALAAHPAVAQAAVVVREDVPGMRRLVAYTVADGEAAAASAELRAFLARVLPDYMVPAAYVAVGAIPRTDNGKLDRAALPVPVYETGGRGPRTMREELLCEIFAEVLSLPSVGVDEDFFELGGHSLLAVRVVNKIQAVLGVTLAVRSVFDAPTVERLGHLLDEHGPARSRPALAPRPRPDAVPVSYAQRRLLFLDRLEGGTLYNVSLPARIRGPLDVAALTLALHDVVERHETLRTLYREIGGEPFQHVLDTDRAGELLVVDHLRPQPGQDLGKLAAQAAGHRFDLAGELPIRATLIDEAPGQWLLVVVLHHIAADGWSMRPLAEDLSRAYQARANGTAPGWEPLPVRYTDYTLWQRELLGPGDDPSEETNRQLAYWRTALAGMPHQLPLPLDRPRPAVATHHGDTAGLTLDQATHHALRRVARRHDVTVFMVLQAALAVVLHRHGAGTDIPLGTVVAGRGDHKLEDVVGFFVNTVVLRTDVSGDPTFSDLLHRVRHTDLTAFDHHDLPFDRLVEDLQPARTLTHHPLFQVLLLLGDAQEDVPPLRAGGLDTALVSTPVDHAKFDLGFQFVERFAADGSAAGMDGSVNYATDLFDRDTVEAMAARLVRFLAAAVTGPERRVGEIEILSGSERRLLVEEWNDTARDVPRGTFPALFEAQVARTPGAPAVDGLSYAETNARANRLARLLAERGAGPERLVAVRLPRSADLVVTLLAVAKSGAAYVPVDPEYPPQRVAHILGHARPVLVIDEEWLAAADTSGYDDRDLDPVHPSWPAYVIYTSGSTGRPKGVVVEHRSLGAYLTRAREVYPDAAGVSLVHSSFAFDLTVTALWSPLVSGGRIVLGELDETVTGVSFMKVTPSHLALLDALPAHASPAGTLVVGGEALRGPALAAWREAHPDVRVINAYGPTEATVNCTEYRLEPGTATPPGPVPIGRPFWNTRAYVLDERLRPVPVGVPGELYVSGVVLARGYLGNPALTAERFVACPFGGPGERMYRTGDLVRRRADGNLEFAGRSDDQVKIRGYRIEPGEIEAVLSAAPGVGRCAVVVREDRPGDRRLAGYPVPGPGTRLDLAAVRSHLVAHLPAYMIPELVPLERLPLTVNGKLDRAALPAPVYETGGGDGPRTVNEQLLCDIFAEVLNLPSVGVDDSFFDLGGHSLMAVRLVSRIREVFGTDIGVWEVFEAATVRQLNPVVADGGVGGVAPAIPYRAAGDRTPIFLVPPVNGLGWGYSALPSRLPAGHPVYALQDPRLVDGRVVPLRVTELAAAFVRQMRAIRPSGPYILAGWSFGGTVAQQMAVDLEAAGELVPLTVLFDSYYGPSELVDAAAEEHDLRVLAFDGAVAAPVADTRALRAQLREAGSPLGALGEQEIANLVLIAHRNHRAMTEHAPAPARGRGLFFDTAPDHDGAVPASAAWKDLFHGGFDAHATGSGHIDIVKGDSLEKIGPVLSRWIGLAETGGTAPGTTP</sequence>
<dbReference type="SUPFAM" id="SSF53474">
    <property type="entry name" value="alpha/beta-Hydrolases"/>
    <property type="match status" value="1"/>
</dbReference>
<evidence type="ECO:0000256" key="1">
    <source>
        <dbReference type="ARBA" id="ARBA00001957"/>
    </source>
</evidence>
<dbReference type="Gene3D" id="3.40.50.12780">
    <property type="entry name" value="N-terminal domain of ligase-like"/>
    <property type="match status" value="1"/>
</dbReference>
<dbReference type="InterPro" id="IPR036736">
    <property type="entry name" value="ACP-like_sf"/>
</dbReference>
<dbReference type="InterPro" id="IPR009081">
    <property type="entry name" value="PP-bd_ACP"/>
</dbReference>
<comment type="caution">
    <text evidence="5">The sequence shown here is derived from an EMBL/GenBank/DDBJ whole genome shotgun (WGS) entry which is preliminary data.</text>
</comment>
<feature type="domain" description="Carrier" evidence="4">
    <location>
        <begin position="4093"/>
        <end position="4168"/>
    </location>
</feature>
<evidence type="ECO:0000256" key="2">
    <source>
        <dbReference type="ARBA" id="ARBA00022450"/>
    </source>
</evidence>
<dbReference type="CDD" id="cd05930">
    <property type="entry name" value="A_NRPS"/>
    <property type="match status" value="3"/>
</dbReference>
<feature type="domain" description="Carrier" evidence="4">
    <location>
        <begin position="3062"/>
        <end position="3137"/>
    </location>
</feature>
<dbReference type="RefSeq" id="WP_380762517.1">
    <property type="nucleotide sequence ID" value="NZ_JBHSRF010000105.1"/>
</dbReference>
<dbReference type="PROSITE" id="PS00455">
    <property type="entry name" value="AMP_BINDING"/>
    <property type="match status" value="4"/>
</dbReference>
<dbReference type="Gene3D" id="3.30.300.30">
    <property type="match status" value="4"/>
</dbReference>
<dbReference type="InterPro" id="IPR001242">
    <property type="entry name" value="Condensation_dom"/>
</dbReference>
<dbReference type="PANTHER" id="PTHR45527:SF1">
    <property type="entry name" value="FATTY ACID SYNTHASE"/>
    <property type="match status" value="1"/>
</dbReference>
<feature type="domain" description="Carrier" evidence="4">
    <location>
        <begin position="2010"/>
        <end position="2085"/>
    </location>
</feature>
<dbReference type="Gene3D" id="3.40.50.980">
    <property type="match status" value="6"/>
</dbReference>
<dbReference type="Gene3D" id="2.30.38.10">
    <property type="entry name" value="Luciferase, Domain 3"/>
    <property type="match status" value="3"/>
</dbReference>
<dbReference type="Pfam" id="PF00668">
    <property type="entry name" value="Condensation"/>
    <property type="match status" value="4"/>
</dbReference>
<keyword evidence="6" id="KW-1185">Reference proteome</keyword>
<dbReference type="InterPro" id="IPR029058">
    <property type="entry name" value="AB_hydrolase_fold"/>
</dbReference>
<evidence type="ECO:0000313" key="6">
    <source>
        <dbReference type="Proteomes" id="UP001596137"/>
    </source>
</evidence>
<dbReference type="Gene3D" id="1.10.1200.10">
    <property type="entry name" value="ACP-like"/>
    <property type="match status" value="3"/>
</dbReference>
<dbReference type="Pfam" id="PF00550">
    <property type="entry name" value="PP-binding"/>
    <property type="match status" value="4"/>
</dbReference>
<dbReference type="Pfam" id="PF00501">
    <property type="entry name" value="AMP-binding"/>
    <property type="match status" value="4"/>
</dbReference>
<dbReference type="Pfam" id="PF00975">
    <property type="entry name" value="Thioesterase"/>
    <property type="match status" value="1"/>
</dbReference>
<dbReference type="Proteomes" id="UP001596137">
    <property type="component" value="Unassembled WGS sequence"/>
</dbReference>
<keyword evidence="3" id="KW-0597">Phosphoprotein</keyword>
<dbReference type="Gene3D" id="3.40.50.1820">
    <property type="entry name" value="alpha/beta hydrolase"/>
    <property type="match status" value="1"/>
</dbReference>
<dbReference type="SUPFAM" id="SSF56801">
    <property type="entry name" value="Acetyl-CoA synthetase-like"/>
    <property type="match status" value="4"/>
</dbReference>
<proteinExistence type="predicted"/>
<dbReference type="PROSITE" id="PS50075">
    <property type="entry name" value="CARRIER"/>
    <property type="match status" value="4"/>
</dbReference>
<dbReference type="InterPro" id="IPR045851">
    <property type="entry name" value="AMP-bd_C_sf"/>
</dbReference>
<dbReference type="InterPro" id="IPR020806">
    <property type="entry name" value="PKS_PP-bd"/>
</dbReference>
<dbReference type="InterPro" id="IPR010071">
    <property type="entry name" value="AA_adenyl_dom"/>
</dbReference>
<dbReference type="PROSITE" id="PS00012">
    <property type="entry name" value="PHOSPHOPANTETHEINE"/>
    <property type="match status" value="4"/>
</dbReference>
<dbReference type="SMART" id="SM00823">
    <property type="entry name" value="PKS_PP"/>
    <property type="match status" value="4"/>
</dbReference>
<dbReference type="InterPro" id="IPR023213">
    <property type="entry name" value="CAT-like_dom_sf"/>
</dbReference>
<dbReference type="NCBIfam" id="TIGR01733">
    <property type="entry name" value="AA-adenyl-dom"/>
    <property type="match status" value="4"/>
</dbReference>
<comment type="cofactor">
    <cofactor evidence="1">
        <name>pantetheine 4'-phosphate</name>
        <dbReference type="ChEBI" id="CHEBI:47942"/>
    </cofactor>
</comment>
<dbReference type="EMBL" id="JBHSRF010000105">
    <property type="protein sequence ID" value="MFC6086894.1"/>
    <property type="molecule type" value="Genomic_DNA"/>
</dbReference>
<protein>
    <submittedName>
        <fullName evidence="5">Amino acid adenylation domain-containing protein</fullName>
    </submittedName>
</protein>
<dbReference type="SUPFAM" id="SSF47336">
    <property type="entry name" value="ACP-like"/>
    <property type="match status" value="4"/>
</dbReference>
<dbReference type="Gene3D" id="3.30.559.10">
    <property type="entry name" value="Chloramphenicol acetyltransferase-like domain"/>
    <property type="match status" value="4"/>
</dbReference>
<accession>A0ABW1NVX1</accession>
<dbReference type="Pfam" id="PF13193">
    <property type="entry name" value="AMP-binding_C"/>
    <property type="match status" value="4"/>
</dbReference>
<feature type="domain" description="Carrier" evidence="4">
    <location>
        <begin position="953"/>
        <end position="1028"/>
    </location>
</feature>
<dbReference type="InterPro" id="IPR000873">
    <property type="entry name" value="AMP-dep_synth/lig_dom"/>
</dbReference>
<dbReference type="InterPro" id="IPR025110">
    <property type="entry name" value="AMP-bd_C"/>
</dbReference>
<reference evidence="6" key="1">
    <citation type="journal article" date="2019" name="Int. J. Syst. Evol. Microbiol.">
        <title>The Global Catalogue of Microorganisms (GCM) 10K type strain sequencing project: providing services to taxonomists for standard genome sequencing and annotation.</title>
        <authorList>
            <consortium name="The Broad Institute Genomics Platform"/>
            <consortium name="The Broad Institute Genome Sequencing Center for Infectious Disease"/>
            <person name="Wu L."/>
            <person name="Ma J."/>
        </authorList>
    </citation>
    <scope>NUCLEOTIDE SEQUENCE [LARGE SCALE GENOMIC DNA]</scope>
    <source>
        <strain evidence="6">JCM 30346</strain>
    </source>
</reference>
<dbReference type="Gene3D" id="3.30.559.30">
    <property type="entry name" value="Nonribosomal peptide synthetase, condensation domain"/>
    <property type="match status" value="4"/>
</dbReference>
<dbReference type="SUPFAM" id="SSF52777">
    <property type="entry name" value="CoA-dependent acyltransferases"/>
    <property type="match status" value="8"/>
</dbReference>
<evidence type="ECO:0000313" key="5">
    <source>
        <dbReference type="EMBL" id="MFC6086894.1"/>
    </source>
</evidence>
<dbReference type="InterPro" id="IPR001031">
    <property type="entry name" value="Thioesterase"/>
</dbReference>
<evidence type="ECO:0000256" key="3">
    <source>
        <dbReference type="ARBA" id="ARBA00022553"/>
    </source>
</evidence>
<organism evidence="5 6">
    <name type="scientific">Sphaerisporangium aureirubrum</name>
    <dbReference type="NCBI Taxonomy" id="1544736"/>
    <lineage>
        <taxon>Bacteria</taxon>
        <taxon>Bacillati</taxon>
        <taxon>Actinomycetota</taxon>
        <taxon>Actinomycetes</taxon>
        <taxon>Streptosporangiales</taxon>
        <taxon>Streptosporangiaceae</taxon>
        <taxon>Sphaerisporangium</taxon>
    </lineage>
</organism>
<dbReference type="CDD" id="cd12117">
    <property type="entry name" value="A_NRPS_Srf_like"/>
    <property type="match status" value="1"/>
</dbReference>
<keyword evidence="2" id="KW-0596">Phosphopantetheine</keyword>
<dbReference type="NCBIfam" id="NF003417">
    <property type="entry name" value="PRK04813.1"/>
    <property type="match status" value="4"/>
</dbReference>
<evidence type="ECO:0000259" key="4">
    <source>
        <dbReference type="PROSITE" id="PS50075"/>
    </source>
</evidence>
<name>A0ABW1NVX1_9ACTN</name>
<dbReference type="InterPro" id="IPR020845">
    <property type="entry name" value="AMP-binding_CS"/>
</dbReference>
<dbReference type="CDD" id="cd19540">
    <property type="entry name" value="LCL_NRPS-like"/>
    <property type="match status" value="4"/>
</dbReference>
<dbReference type="InterPro" id="IPR006162">
    <property type="entry name" value="Ppantetheine_attach_site"/>
</dbReference>